<gene>
    <name evidence="1" type="ORF">L2E82_40752</name>
</gene>
<evidence type="ECO:0000313" key="1">
    <source>
        <dbReference type="EMBL" id="KAI3710952.1"/>
    </source>
</evidence>
<dbReference type="Proteomes" id="UP001055811">
    <property type="component" value="Linkage Group LG07"/>
</dbReference>
<keyword evidence="2" id="KW-1185">Reference proteome</keyword>
<organism evidence="1 2">
    <name type="scientific">Cichorium intybus</name>
    <name type="common">Chicory</name>
    <dbReference type="NCBI Taxonomy" id="13427"/>
    <lineage>
        <taxon>Eukaryota</taxon>
        <taxon>Viridiplantae</taxon>
        <taxon>Streptophyta</taxon>
        <taxon>Embryophyta</taxon>
        <taxon>Tracheophyta</taxon>
        <taxon>Spermatophyta</taxon>
        <taxon>Magnoliopsida</taxon>
        <taxon>eudicotyledons</taxon>
        <taxon>Gunneridae</taxon>
        <taxon>Pentapetalae</taxon>
        <taxon>asterids</taxon>
        <taxon>campanulids</taxon>
        <taxon>Asterales</taxon>
        <taxon>Asteraceae</taxon>
        <taxon>Cichorioideae</taxon>
        <taxon>Cichorieae</taxon>
        <taxon>Cichoriinae</taxon>
        <taxon>Cichorium</taxon>
    </lineage>
</organism>
<sequence length="278" mass="30648">MPLTTVNLAFKAKFYVPQHMRVVRDQIAVASHRLATAAPILRRLCSTCSHWLSIGKSDDVDGTEPPKSEQSETVSPLINFPKDGDSGSFGMLGIFHVLDNANHFRKYGDSGSFGMLGQLESNSVASRLIPDNMLLILMDYKSISLKDRKQITHDSELFTSSLAILPFILYGSLVDAPEQKPKTIVDVGCGIGGSSRYLARKYGAECHDITLSPVQAERAHALAADQGLSDKIRYHRLLLGSIVSSLRILFFPFRDSTVRLPSIIESILDICWNRAATI</sequence>
<accession>A0ACB9AM77</accession>
<reference evidence="2" key="1">
    <citation type="journal article" date="2022" name="Mol. Ecol. Resour.">
        <title>The genomes of chicory, endive, great burdock and yacon provide insights into Asteraceae palaeo-polyploidization history and plant inulin production.</title>
        <authorList>
            <person name="Fan W."/>
            <person name="Wang S."/>
            <person name="Wang H."/>
            <person name="Wang A."/>
            <person name="Jiang F."/>
            <person name="Liu H."/>
            <person name="Zhao H."/>
            <person name="Xu D."/>
            <person name="Zhang Y."/>
        </authorList>
    </citation>
    <scope>NUCLEOTIDE SEQUENCE [LARGE SCALE GENOMIC DNA]</scope>
    <source>
        <strain evidence="2">cv. Punajuju</strain>
    </source>
</reference>
<protein>
    <submittedName>
        <fullName evidence="1">Uncharacterized protein</fullName>
    </submittedName>
</protein>
<reference evidence="1 2" key="2">
    <citation type="journal article" date="2022" name="Mol. Ecol. Resour.">
        <title>The genomes of chicory, endive, great burdock and yacon provide insights into Asteraceae paleo-polyploidization history and plant inulin production.</title>
        <authorList>
            <person name="Fan W."/>
            <person name="Wang S."/>
            <person name="Wang H."/>
            <person name="Wang A."/>
            <person name="Jiang F."/>
            <person name="Liu H."/>
            <person name="Zhao H."/>
            <person name="Xu D."/>
            <person name="Zhang Y."/>
        </authorList>
    </citation>
    <scope>NUCLEOTIDE SEQUENCE [LARGE SCALE GENOMIC DNA]</scope>
    <source>
        <strain evidence="2">cv. Punajuju</strain>
        <tissue evidence="1">Leaves</tissue>
    </source>
</reference>
<dbReference type="EMBL" id="CM042015">
    <property type="protein sequence ID" value="KAI3710952.1"/>
    <property type="molecule type" value="Genomic_DNA"/>
</dbReference>
<evidence type="ECO:0000313" key="2">
    <source>
        <dbReference type="Proteomes" id="UP001055811"/>
    </source>
</evidence>
<comment type="caution">
    <text evidence="1">The sequence shown here is derived from an EMBL/GenBank/DDBJ whole genome shotgun (WGS) entry which is preliminary data.</text>
</comment>
<name>A0ACB9AM77_CICIN</name>
<proteinExistence type="predicted"/>